<dbReference type="RefSeq" id="WP_035889108.1">
    <property type="nucleotide sequence ID" value="NZ_JNCF01000019.1"/>
</dbReference>
<dbReference type="EMBL" id="JNCF01000019">
    <property type="protein sequence ID" value="KGP63362.1"/>
    <property type="molecule type" value="Genomic_DNA"/>
</dbReference>
<dbReference type="Proteomes" id="UP000054422">
    <property type="component" value="Unassembled WGS sequence"/>
</dbReference>
<dbReference type="SMART" id="SM00448">
    <property type="entry name" value="REC"/>
    <property type="match status" value="1"/>
</dbReference>
<feature type="modified residue" description="4-aspartylphosphate" evidence="1">
    <location>
        <position position="66"/>
    </location>
</feature>
<accession>A0A0A2SRK5</accession>
<comment type="caution">
    <text evidence="3">The sequence shown here is derived from an EMBL/GenBank/DDBJ whole genome shotgun (WGS) entry which is preliminary data.</text>
</comment>
<dbReference type="STRING" id="1498499.EP47_10905"/>
<dbReference type="SUPFAM" id="SSF52172">
    <property type="entry name" value="CheY-like"/>
    <property type="match status" value="1"/>
</dbReference>
<dbReference type="GO" id="GO:0000160">
    <property type="term" value="P:phosphorelay signal transduction system"/>
    <property type="evidence" value="ECO:0007669"/>
    <property type="project" value="InterPro"/>
</dbReference>
<dbReference type="Gene3D" id="3.40.50.2300">
    <property type="match status" value="1"/>
</dbReference>
<gene>
    <name evidence="3" type="ORF">EP47_10905</name>
</gene>
<dbReference type="AlphaFoldDB" id="A0A0A2SRK5"/>
<evidence type="ECO:0000259" key="2">
    <source>
        <dbReference type="PROSITE" id="PS50110"/>
    </source>
</evidence>
<name>A0A0A2SRK5_9GAMM</name>
<dbReference type="InterPro" id="IPR011006">
    <property type="entry name" value="CheY-like_superfamily"/>
</dbReference>
<evidence type="ECO:0000313" key="4">
    <source>
        <dbReference type="Proteomes" id="UP000054422"/>
    </source>
</evidence>
<dbReference type="OrthoDB" id="9793549at2"/>
<reference evidence="3 4" key="1">
    <citation type="submission" date="2014-05" db="EMBL/GenBank/DDBJ databases">
        <authorList>
            <person name="Rizzardi K."/>
            <person name="Winiecka-Krusnell J."/>
            <person name="Ramliden M."/>
            <person name="Alm E."/>
            <person name="Andersson S."/>
            <person name="Byfors S."/>
        </authorList>
    </citation>
    <scope>NUCLEOTIDE SEQUENCE [LARGE SCALE GENOMIC DNA]</scope>
    <source>
        <strain evidence="3 4">LEGN</strain>
    </source>
</reference>
<feature type="domain" description="Response regulatory" evidence="2">
    <location>
        <begin position="9"/>
        <end position="133"/>
    </location>
</feature>
<dbReference type="PROSITE" id="PS50110">
    <property type="entry name" value="RESPONSE_REGULATORY"/>
    <property type="match status" value="1"/>
</dbReference>
<proteinExistence type="predicted"/>
<protein>
    <submittedName>
        <fullName evidence="3">Chemotaxis protein CheY</fullName>
    </submittedName>
</protein>
<dbReference type="PANTHER" id="PTHR44520:SF2">
    <property type="entry name" value="RESPONSE REGULATOR RCP1"/>
    <property type="match status" value="1"/>
</dbReference>
<organism evidence="3 4">
    <name type="scientific">Legionella norrlandica</name>
    <dbReference type="NCBI Taxonomy" id="1498499"/>
    <lineage>
        <taxon>Bacteria</taxon>
        <taxon>Pseudomonadati</taxon>
        <taxon>Pseudomonadota</taxon>
        <taxon>Gammaproteobacteria</taxon>
        <taxon>Legionellales</taxon>
        <taxon>Legionellaceae</taxon>
        <taxon>Legionella</taxon>
    </lineage>
</organism>
<dbReference type="PANTHER" id="PTHR44520">
    <property type="entry name" value="RESPONSE REGULATOR RCP1-RELATED"/>
    <property type="match status" value="1"/>
</dbReference>
<keyword evidence="1" id="KW-0597">Phosphoprotein</keyword>
<evidence type="ECO:0000256" key="1">
    <source>
        <dbReference type="PROSITE-ProRule" id="PRU00169"/>
    </source>
</evidence>
<evidence type="ECO:0000313" key="3">
    <source>
        <dbReference type="EMBL" id="KGP63362.1"/>
    </source>
</evidence>
<sequence length="135" mass="15391">MESTAEKIDILYLEDDEVDIQSAQRAFQKVSSSIKIEVAKNGNQALDKLYGRNNEKKIHPKVILLDINLPKMNGIEFLKDLRADQTFTDIEVYVLTAAYTSQDKLALEPLNIRGHLIKPLDYGEAIKLFWVLQSL</sequence>
<keyword evidence="4" id="KW-1185">Reference proteome</keyword>
<dbReference type="InterPro" id="IPR052893">
    <property type="entry name" value="TCS_response_regulator"/>
</dbReference>
<dbReference type="Pfam" id="PF00072">
    <property type="entry name" value="Response_reg"/>
    <property type="match status" value="1"/>
</dbReference>
<dbReference type="InterPro" id="IPR001789">
    <property type="entry name" value="Sig_transdc_resp-reg_receiver"/>
</dbReference>